<feature type="compositionally biased region" description="Pro residues" evidence="13">
    <location>
        <begin position="95"/>
        <end position="117"/>
    </location>
</feature>
<comment type="cofactor">
    <cofactor evidence="1 11">
        <name>Mg(2+)</name>
        <dbReference type="ChEBI" id="CHEBI:18420"/>
    </cofactor>
</comment>
<dbReference type="SMART" id="SM00036">
    <property type="entry name" value="CNH"/>
    <property type="match status" value="1"/>
</dbReference>
<evidence type="ECO:0000256" key="9">
    <source>
        <dbReference type="ARBA" id="ARBA00047899"/>
    </source>
</evidence>
<evidence type="ECO:0000259" key="14">
    <source>
        <dbReference type="PROSITE" id="PS50011"/>
    </source>
</evidence>
<feature type="domain" description="Protein kinase" evidence="14">
    <location>
        <begin position="148"/>
        <end position="431"/>
    </location>
</feature>
<evidence type="ECO:0000256" key="6">
    <source>
        <dbReference type="ARBA" id="ARBA00022741"/>
    </source>
</evidence>
<feature type="compositionally biased region" description="Pro residues" evidence="13">
    <location>
        <begin position="580"/>
        <end position="592"/>
    </location>
</feature>
<dbReference type="EC" id="2.7.11.1" evidence="11"/>
<evidence type="ECO:0000256" key="13">
    <source>
        <dbReference type="SAM" id="MobiDB-lite"/>
    </source>
</evidence>
<dbReference type="GO" id="GO:0031435">
    <property type="term" value="F:mitogen-activated protein kinase kinase kinase binding"/>
    <property type="evidence" value="ECO:0007669"/>
    <property type="project" value="Ensembl"/>
</dbReference>
<dbReference type="Ensembl" id="ENSMFAT00000030381.2">
    <property type="protein sequence ID" value="ENSMFAP00000022254.2"/>
    <property type="gene ID" value="ENSMFAG00000033749.2"/>
</dbReference>
<feature type="compositionally biased region" description="Pro residues" evidence="13">
    <location>
        <begin position="77"/>
        <end position="88"/>
    </location>
</feature>
<gene>
    <name evidence="16" type="primary">MAP4K2</name>
</gene>
<evidence type="ECO:0000313" key="17">
    <source>
        <dbReference type="Proteomes" id="UP000233100"/>
    </source>
</evidence>
<evidence type="ECO:0000256" key="1">
    <source>
        <dbReference type="ARBA" id="ARBA00001946"/>
    </source>
</evidence>
<sequence>MFHLGNWGWGGEWSAPSSLCLLASKTLRSLPVERAQRATVAAEGLRLHPGLGASPRRRGPVPRAPPPGRAVGHPRRSPAPGPSPPPRPQNHWRPPRPAPRCPAPAPQLAPARPPARPAPGHGAAAGCRCRTRGTASSCCSAWGRDLWRRLQGAPGDGTGGRAGRRVPAPHPAAGSSPGPAPIPLHPPPLQARDTVTSELAAVKIVKLDPGDDISSLQQEITILRECRHPNVVAYIGSYLRNDRLWICMEFCGGGSLQEIYHATGPLEERQIAYVCREALKGLHHLHSQGKIHRDIKGANLLLTLQGDVKLADFGVSGELTASVAKRRSFIGTPYWMAPEVAAVERKGGYNELCDVWALGITAIELGELQPPLFHLHPMRALMLMSKSSFQPPKLRDKTRWTQNFHHFLKLALTKNPKKRPTAEKLLQHPFTTQQLPRALLTQLLDKASDPHLGTPSPEDCELETYDMFPDTIHSRGQHGPAERTPSEIQFHQVKFGAPRRKETDPLNEPWEEEWTLLGKEELSGSLLQSVQEALEERSLTIRSASEFQELDSPEDAMGTIKRAPFLGPLPTEPPAEEPLSSPPGTLPPPPSGPNSAPLLPTAWATMKQREDPERSSCHGLPPTPKVHMGACFSKVFNGCPLRIHAAVTWIHPVTRDQFLVVGAEEGIYTLNLHELHEDTLEKLISHRCSWLYCVNNVLLSLSGKSTHIWAHDLPGLFEQRRLQQQVPLSIPTNRLTQRIIPRRFALSTKIPDTKGCLQCRVVRNPYTGATFLLAALPTSLLLLQWYEPLQKFLLLKNFSSPLPSPAGMLEPLVLDGKELPQVCVGAEGPEGPGCRVLFHVLPLEAGLTPDILIPPEGIPGSAQQVIQVDRDTVLVSFERCVRIVNMQGEPTATLAPELTFDFPIETVVCLQDSVLAFWSHGMQGRSLDTNEVTQEITDETRIFRVLGAHRDIILESIPTDNPQAHSNLYILTGHQSTY</sequence>
<comment type="catalytic activity">
    <reaction evidence="9 11">
        <text>L-threonyl-[protein] + ATP = O-phospho-L-threonyl-[protein] + ADP + H(+)</text>
        <dbReference type="Rhea" id="RHEA:46608"/>
        <dbReference type="Rhea" id="RHEA-COMP:11060"/>
        <dbReference type="Rhea" id="RHEA-COMP:11605"/>
        <dbReference type="ChEBI" id="CHEBI:15378"/>
        <dbReference type="ChEBI" id="CHEBI:30013"/>
        <dbReference type="ChEBI" id="CHEBI:30616"/>
        <dbReference type="ChEBI" id="CHEBI:61977"/>
        <dbReference type="ChEBI" id="CHEBI:456216"/>
        <dbReference type="EC" id="2.7.11.1"/>
    </reaction>
</comment>
<dbReference type="PANTHER" id="PTHR48012">
    <property type="entry name" value="STERILE20-LIKE KINASE, ISOFORM B-RELATED"/>
    <property type="match status" value="1"/>
</dbReference>
<comment type="similarity">
    <text evidence="2 11">Belongs to the protein kinase superfamily. STE Ser/Thr protein kinase family. STE20 subfamily.</text>
</comment>
<dbReference type="GO" id="GO:0106310">
    <property type="term" value="F:protein serine kinase activity"/>
    <property type="evidence" value="ECO:0007669"/>
    <property type="project" value="RHEA"/>
</dbReference>
<dbReference type="FunFam" id="1.10.510.10:FF:000031">
    <property type="entry name" value="Mitogen-activated protein kinase kinase kinase kinase"/>
    <property type="match status" value="1"/>
</dbReference>
<keyword evidence="8 11" id="KW-0067">ATP-binding</keyword>
<protein>
    <recommendedName>
        <fullName evidence="11">Mitogen-activated protein kinase kinase kinase kinase</fullName>
        <ecNumber evidence="11">2.7.11.1</ecNumber>
    </recommendedName>
</protein>
<evidence type="ECO:0000256" key="10">
    <source>
        <dbReference type="ARBA" id="ARBA00048679"/>
    </source>
</evidence>
<reference evidence="16 17" key="1">
    <citation type="submission" date="2013-03" db="EMBL/GenBank/DDBJ databases">
        <authorList>
            <person name="Warren W."/>
            <person name="Wilson R.K."/>
        </authorList>
    </citation>
    <scope>NUCLEOTIDE SEQUENCE</scope>
</reference>
<evidence type="ECO:0000256" key="4">
    <source>
        <dbReference type="ARBA" id="ARBA00022553"/>
    </source>
</evidence>
<evidence type="ECO:0000256" key="2">
    <source>
        <dbReference type="ARBA" id="ARBA00008874"/>
    </source>
</evidence>
<evidence type="ECO:0000256" key="5">
    <source>
        <dbReference type="ARBA" id="ARBA00022679"/>
    </source>
</evidence>
<evidence type="ECO:0000259" key="15">
    <source>
        <dbReference type="PROSITE" id="PS50219"/>
    </source>
</evidence>
<dbReference type="PIRSF" id="PIRSF038172">
    <property type="entry name" value="MAPKKKK"/>
    <property type="match status" value="1"/>
</dbReference>
<dbReference type="AlphaFoldDB" id="A0A2K5VBY9"/>
<keyword evidence="17" id="KW-1185">Reference proteome</keyword>
<keyword evidence="3 11" id="KW-0723">Serine/threonine-protein kinase</keyword>
<dbReference type="Pfam" id="PF00069">
    <property type="entry name" value="Pkinase"/>
    <property type="match status" value="1"/>
</dbReference>
<dbReference type="SMART" id="SM00220">
    <property type="entry name" value="S_TKc"/>
    <property type="match status" value="1"/>
</dbReference>
<keyword evidence="7 11" id="KW-0418">Kinase</keyword>
<comment type="catalytic activity">
    <reaction evidence="10 11">
        <text>L-seryl-[protein] + ATP = O-phospho-L-seryl-[protein] + ADP + H(+)</text>
        <dbReference type="Rhea" id="RHEA:17989"/>
        <dbReference type="Rhea" id="RHEA-COMP:9863"/>
        <dbReference type="Rhea" id="RHEA-COMP:11604"/>
        <dbReference type="ChEBI" id="CHEBI:15378"/>
        <dbReference type="ChEBI" id="CHEBI:29999"/>
        <dbReference type="ChEBI" id="CHEBI:30616"/>
        <dbReference type="ChEBI" id="CHEBI:83421"/>
        <dbReference type="ChEBI" id="CHEBI:456216"/>
        <dbReference type="EC" id="2.7.11.1"/>
    </reaction>
</comment>
<dbReference type="Gene3D" id="1.10.510.10">
    <property type="entry name" value="Transferase(Phosphotransferase) domain 1"/>
    <property type="match status" value="1"/>
</dbReference>
<keyword evidence="4" id="KW-0597">Phosphoprotein</keyword>
<dbReference type="PANTHER" id="PTHR48012:SF6">
    <property type="entry name" value="MITOGEN-ACTIVATED PROTEIN KINASE KINASE KINASE KINASE 2"/>
    <property type="match status" value="1"/>
</dbReference>
<organism evidence="16 17">
    <name type="scientific">Macaca fascicularis</name>
    <name type="common">Crab-eating macaque</name>
    <name type="synonym">Cynomolgus monkey</name>
    <dbReference type="NCBI Taxonomy" id="9541"/>
    <lineage>
        <taxon>Eukaryota</taxon>
        <taxon>Metazoa</taxon>
        <taxon>Chordata</taxon>
        <taxon>Craniata</taxon>
        <taxon>Vertebrata</taxon>
        <taxon>Euteleostomi</taxon>
        <taxon>Mammalia</taxon>
        <taxon>Eutheria</taxon>
        <taxon>Euarchontoglires</taxon>
        <taxon>Primates</taxon>
        <taxon>Haplorrhini</taxon>
        <taxon>Catarrhini</taxon>
        <taxon>Cercopithecidae</taxon>
        <taxon>Cercopithecinae</taxon>
        <taxon>Macaca</taxon>
    </lineage>
</organism>
<evidence type="ECO:0000256" key="8">
    <source>
        <dbReference type="ARBA" id="ARBA00022840"/>
    </source>
</evidence>
<name>A0A2K5VBY9_MACFA</name>
<feature type="compositionally biased region" description="Low complexity" evidence="13">
    <location>
        <begin position="118"/>
        <end position="128"/>
    </location>
</feature>
<dbReference type="InterPro" id="IPR021160">
    <property type="entry name" value="MAPKKKK"/>
</dbReference>
<keyword evidence="5 11" id="KW-0808">Transferase</keyword>
<evidence type="ECO:0000256" key="7">
    <source>
        <dbReference type="ARBA" id="ARBA00022777"/>
    </source>
</evidence>
<proteinExistence type="inferred from homology"/>
<dbReference type="InterPro" id="IPR000719">
    <property type="entry name" value="Prot_kinase_dom"/>
</dbReference>
<dbReference type="InterPro" id="IPR011009">
    <property type="entry name" value="Kinase-like_dom_sf"/>
</dbReference>
<feature type="domain" description="CNH" evidence="15">
    <location>
        <begin position="640"/>
        <end position="951"/>
    </location>
</feature>
<feature type="active site" description="Proton acceptor" evidence="12">
    <location>
        <position position="294"/>
    </location>
</feature>
<dbReference type="PROSITE" id="PS50219">
    <property type="entry name" value="CNH"/>
    <property type="match status" value="1"/>
</dbReference>
<keyword evidence="6 11" id="KW-0547">Nucleotide-binding</keyword>
<dbReference type="Proteomes" id="UP000233100">
    <property type="component" value="Chromosome 14"/>
</dbReference>
<dbReference type="SUPFAM" id="SSF56112">
    <property type="entry name" value="Protein kinase-like (PK-like)"/>
    <property type="match status" value="1"/>
</dbReference>
<feature type="region of interest" description="Disordered" evidence="13">
    <location>
        <begin position="41"/>
        <end position="129"/>
    </location>
</feature>
<accession>A0A2K5VBY9</accession>
<dbReference type="GO" id="GO:0008349">
    <property type="term" value="F:MAP kinase kinase kinase kinase activity"/>
    <property type="evidence" value="ECO:0007669"/>
    <property type="project" value="InterPro"/>
</dbReference>
<reference evidence="16" key="3">
    <citation type="submission" date="2025-09" db="UniProtKB">
        <authorList>
            <consortium name="Ensembl"/>
        </authorList>
    </citation>
    <scope>IDENTIFICATION</scope>
</reference>
<feature type="region of interest" description="Disordered" evidence="13">
    <location>
        <begin position="150"/>
        <end position="186"/>
    </location>
</feature>
<evidence type="ECO:0000256" key="3">
    <source>
        <dbReference type="ARBA" id="ARBA00022527"/>
    </source>
</evidence>
<evidence type="ECO:0000256" key="11">
    <source>
        <dbReference type="PIRNR" id="PIRNR038172"/>
    </source>
</evidence>
<dbReference type="InterPro" id="IPR001180">
    <property type="entry name" value="CNH_dom"/>
</dbReference>
<dbReference type="GO" id="GO:0006903">
    <property type="term" value="P:vesicle targeting"/>
    <property type="evidence" value="ECO:0007669"/>
    <property type="project" value="Ensembl"/>
</dbReference>
<dbReference type="GO" id="GO:0046330">
    <property type="term" value="P:positive regulation of JNK cascade"/>
    <property type="evidence" value="ECO:0007669"/>
    <property type="project" value="Ensembl"/>
</dbReference>
<dbReference type="GeneTree" id="ENSGT00940000162250"/>
<feature type="region of interest" description="Disordered" evidence="13">
    <location>
        <begin position="560"/>
        <end position="599"/>
    </location>
</feature>
<dbReference type="GO" id="GO:0005737">
    <property type="term" value="C:cytoplasm"/>
    <property type="evidence" value="ECO:0007669"/>
    <property type="project" value="TreeGrafter"/>
</dbReference>
<evidence type="ECO:0000313" key="16">
    <source>
        <dbReference type="Ensembl" id="ENSMFAP00000022254.2"/>
    </source>
</evidence>
<dbReference type="InterPro" id="IPR050629">
    <property type="entry name" value="STE20/SPS1-PAK"/>
</dbReference>
<evidence type="ECO:0000256" key="12">
    <source>
        <dbReference type="PIRSR" id="PIRSR038172-1"/>
    </source>
</evidence>
<comment type="function">
    <text evidence="11">Serine/threonine kinase that plays a role in the response to environmental stress. Appears to act upstream of the JUN N-terminal pathway.</text>
</comment>
<dbReference type="CDD" id="cd06613">
    <property type="entry name" value="STKc_MAP4K3_like"/>
    <property type="match status" value="1"/>
</dbReference>
<dbReference type="Pfam" id="PF00780">
    <property type="entry name" value="CNH"/>
    <property type="match status" value="1"/>
</dbReference>
<dbReference type="PROSITE" id="PS50011">
    <property type="entry name" value="PROTEIN_KINASE_DOM"/>
    <property type="match status" value="1"/>
</dbReference>
<dbReference type="GO" id="GO:0005524">
    <property type="term" value="F:ATP binding"/>
    <property type="evidence" value="ECO:0007669"/>
    <property type="project" value="UniProtKB-UniRule"/>
</dbReference>
<dbReference type="Bgee" id="ENSMFAG00000033749">
    <property type="expression patterns" value="Expressed in lymph node and 13 other cell types or tissues"/>
</dbReference>
<dbReference type="VEuPathDB" id="HostDB:ENSMFAG00000033749"/>
<reference evidence="16" key="2">
    <citation type="submission" date="2025-08" db="UniProtKB">
        <authorList>
            <consortium name="Ensembl"/>
        </authorList>
    </citation>
    <scope>IDENTIFICATION</scope>
</reference>